<evidence type="ECO:0000313" key="11">
    <source>
        <dbReference type="EMBL" id="RCX10518.1"/>
    </source>
</evidence>
<evidence type="ECO:0000256" key="3">
    <source>
        <dbReference type="ARBA" id="ARBA00022679"/>
    </source>
</evidence>
<dbReference type="InterPro" id="IPR007046">
    <property type="entry name" value="RNA_pol_sigma_54_core-bd"/>
</dbReference>
<dbReference type="PANTHER" id="PTHR32248:SF4">
    <property type="entry name" value="RNA POLYMERASE SIGMA-54 FACTOR"/>
    <property type="match status" value="1"/>
</dbReference>
<dbReference type="InterPro" id="IPR007634">
    <property type="entry name" value="RNA_pol_sigma_54_DNA-bd"/>
</dbReference>
<keyword evidence="6" id="KW-0731">Sigma factor</keyword>
<evidence type="ECO:0000256" key="5">
    <source>
        <dbReference type="ARBA" id="ARBA00023015"/>
    </source>
</evidence>
<evidence type="ECO:0000256" key="6">
    <source>
        <dbReference type="ARBA" id="ARBA00023082"/>
    </source>
</evidence>
<sequence length="386" mass="43903">MNLYFDFNLAQSPKILMTPQLRQALEILKMNSQELFEYVEEQLEVNPALEMQEDENCMGDEECGYSDGRGWWIDSGVSCTGTQAPACEESEDSGSPNETDKNVRMSLKEHLLFQLHTSSLNEVQICIGEYLIDNIDQNGYLMISVSEVAEFFNVNSAKIKKVLEYIQTFDPPGICARSLKECLLIQLAQMENKDENIKRIVDKHLDDLADERIDVVAKATGLSGAQVEAVYRFIKTLEPKPGREYESGSDVKYIIPDISIRQLKSGAEVIVNDEAFPALGINQYYKKILSAEISNDAKKFIMNRMDSASWIIKCIEHRKNTIVEIARHIVKSQEDFLKKGRKYIKTVDNAKISGEIGIHESMLKEVATGKYMQCVWGIFELKCFFK</sequence>
<evidence type="ECO:0000313" key="12">
    <source>
        <dbReference type="Proteomes" id="UP000253034"/>
    </source>
</evidence>
<dbReference type="RefSeq" id="WP_114299335.1">
    <property type="nucleotide sequence ID" value="NZ_QPJT01000028.1"/>
</dbReference>
<dbReference type="InterPro" id="IPR038709">
    <property type="entry name" value="RpoN_core-bd_sf"/>
</dbReference>
<feature type="domain" description="RNA polymerase sigma factor 54 DNA-binding" evidence="9">
    <location>
        <begin position="299"/>
        <end position="385"/>
    </location>
</feature>
<dbReference type="NCBIfam" id="TIGR02395">
    <property type="entry name" value="rpoN_sigma"/>
    <property type="match status" value="1"/>
</dbReference>
<dbReference type="Pfam" id="PF00309">
    <property type="entry name" value="Sigma54_AID"/>
    <property type="match status" value="1"/>
</dbReference>
<comment type="caution">
    <text evidence="11">The sequence shown here is derived from an EMBL/GenBank/DDBJ whole genome shotgun (WGS) entry which is preliminary data.</text>
</comment>
<name>A0A369AQA2_9FIRM</name>
<reference evidence="11 12" key="1">
    <citation type="submission" date="2018-07" db="EMBL/GenBank/DDBJ databases">
        <title>Genomic Encyclopedia of Type Strains, Phase IV (KMG-IV): sequencing the most valuable type-strain genomes for metagenomic binning, comparative biology and taxonomic classification.</title>
        <authorList>
            <person name="Goeker M."/>
        </authorList>
    </citation>
    <scope>NUCLEOTIDE SEQUENCE [LARGE SCALE GENOMIC DNA]</scope>
    <source>
        <strain evidence="11 12">DSM 27016</strain>
    </source>
</reference>
<dbReference type="EMBL" id="QPJT01000028">
    <property type="protein sequence ID" value="RCX10518.1"/>
    <property type="molecule type" value="Genomic_DNA"/>
</dbReference>
<dbReference type="GO" id="GO:0016779">
    <property type="term" value="F:nucleotidyltransferase activity"/>
    <property type="evidence" value="ECO:0007669"/>
    <property type="project" value="UniProtKB-KW"/>
</dbReference>
<dbReference type="GO" id="GO:0000428">
    <property type="term" value="C:DNA-directed RNA polymerase complex"/>
    <property type="evidence" value="ECO:0007669"/>
    <property type="project" value="UniProtKB-KW"/>
</dbReference>
<dbReference type="PIRSF" id="PIRSF000774">
    <property type="entry name" value="RpoN"/>
    <property type="match status" value="1"/>
</dbReference>
<dbReference type="Pfam" id="PF04963">
    <property type="entry name" value="Sigma54_CBD"/>
    <property type="match status" value="1"/>
</dbReference>
<dbReference type="GO" id="GO:0003677">
    <property type="term" value="F:DNA binding"/>
    <property type="evidence" value="ECO:0007669"/>
    <property type="project" value="UniProtKB-KW"/>
</dbReference>
<dbReference type="PROSITE" id="PS50044">
    <property type="entry name" value="SIGMA54_3"/>
    <property type="match status" value="1"/>
</dbReference>
<evidence type="ECO:0000259" key="10">
    <source>
        <dbReference type="Pfam" id="PF04963"/>
    </source>
</evidence>
<dbReference type="GO" id="GO:0001216">
    <property type="term" value="F:DNA-binding transcription activator activity"/>
    <property type="evidence" value="ECO:0007669"/>
    <property type="project" value="InterPro"/>
</dbReference>
<dbReference type="Pfam" id="PF04552">
    <property type="entry name" value="Sigma54_DBD"/>
    <property type="match status" value="1"/>
</dbReference>
<evidence type="ECO:0000256" key="8">
    <source>
        <dbReference type="ARBA" id="ARBA00023163"/>
    </source>
</evidence>
<dbReference type="GO" id="GO:0016987">
    <property type="term" value="F:sigma factor activity"/>
    <property type="evidence" value="ECO:0007669"/>
    <property type="project" value="UniProtKB-KW"/>
</dbReference>
<dbReference type="AlphaFoldDB" id="A0A369AQA2"/>
<dbReference type="Proteomes" id="UP000253034">
    <property type="component" value="Unassembled WGS sequence"/>
</dbReference>
<dbReference type="PRINTS" id="PR00045">
    <property type="entry name" value="SIGMA54FCT"/>
</dbReference>
<dbReference type="OrthoDB" id="9814402at2"/>
<keyword evidence="8" id="KW-0804">Transcription</keyword>
<dbReference type="PANTHER" id="PTHR32248">
    <property type="entry name" value="RNA POLYMERASE SIGMA-54 FACTOR"/>
    <property type="match status" value="1"/>
</dbReference>
<evidence type="ECO:0000256" key="1">
    <source>
        <dbReference type="ARBA" id="ARBA00008798"/>
    </source>
</evidence>
<keyword evidence="7" id="KW-0238">DNA-binding</keyword>
<dbReference type="InterPro" id="IPR000394">
    <property type="entry name" value="RNA_pol_sigma_54"/>
</dbReference>
<proteinExistence type="inferred from homology"/>
<evidence type="ECO:0000259" key="9">
    <source>
        <dbReference type="Pfam" id="PF04552"/>
    </source>
</evidence>
<dbReference type="Gene3D" id="1.10.10.1330">
    <property type="entry name" value="RNA polymerase sigma-54 factor, core-binding domain"/>
    <property type="match status" value="1"/>
</dbReference>
<evidence type="ECO:0000256" key="7">
    <source>
        <dbReference type="ARBA" id="ARBA00023125"/>
    </source>
</evidence>
<keyword evidence="5" id="KW-0805">Transcription regulation</keyword>
<dbReference type="GO" id="GO:0006352">
    <property type="term" value="P:DNA-templated transcription initiation"/>
    <property type="evidence" value="ECO:0007669"/>
    <property type="project" value="InterPro"/>
</dbReference>
<accession>A0A369AQA2</accession>
<evidence type="ECO:0000256" key="2">
    <source>
        <dbReference type="ARBA" id="ARBA00022478"/>
    </source>
</evidence>
<keyword evidence="3" id="KW-0808">Transferase</keyword>
<gene>
    <name evidence="11" type="ORF">DFR58_12817</name>
</gene>
<keyword evidence="4" id="KW-0548">Nucleotidyltransferase</keyword>
<protein>
    <submittedName>
        <fullName evidence="11">RNA polymerase RpoN-/SigL-like sigma 54 subunit</fullName>
    </submittedName>
</protein>
<organism evidence="11 12">
    <name type="scientific">Anaerobacterium chartisolvens</name>
    <dbReference type="NCBI Taxonomy" id="1297424"/>
    <lineage>
        <taxon>Bacteria</taxon>
        <taxon>Bacillati</taxon>
        <taxon>Bacillota</taxon>
        <taxon>Clostridia</taxon>
        <taxon>Eubacteriales</taxon>
        <taxon>Oscillospiraceae</taxon>
        <taxon>Anaerobacterium</taxon>
    </lineage>
</organism>
<keyword evidence="12" id="KW-1185">Reference proteome</keyword>
<evidence type="ECO:0000256" key="4">
    <source>
        <dbReference type="ARBA" id="ARBA00022695"/>
    </source>
</evidence>
<comment type="similarity">
    <text evidence="1">Belongs to the sigma-54 factor family.</text>
</comment>
<keyword evidence="2" id="KW-0240">DNA-directed RNA polymerase</keyword>
<feature type="domain" description="RNA polymerase sigma factor 54 core-binding" evidence="10">
    <location>
        <begin position="104"/>
        <end position="285"/>
    </location>
</feature>